<organism evidence="2 3">
    <name type="scientific">Enterobacteria phage GEC-3S</name>
    <dbReference type="NCBI Taxonomy" id="1222338"/>
    <lineage>
        <taxon>Viruses</taxon>
        <taxon>Duplodnaviria</taxon>
        <taxon>Heunggongvirae</taxon>
        <taxon>Uroviricota</taxon>
        <taxon>Caudoviricetes</taxon>
        <taxon>Pantevenvirales</taxon>
        <taxon>Straboviridae</taxon>
        <taxon>Krischvirus</taxon>
        <taxon>Krischvirus gec3s</taxon>
    </lineage>
</organism>
<proteinExistence type="predicted"/>
<evidence type="ECO:0000313" key="3">
    <source>
        <dbReference type="Proteomes" id="UP000203896"/>
    </source>
</evidence>
<dbReference type="RefSeq" id="YP_009118831.1">
    <property type="nucleotide sequence ID" value="NC_025425.1"/>
</dbReference>
<feature type="domain" description="Phage tail collar" evidence="1">
    <location>
        <begin position="316"/>
        <end position="370"/>
    </location>
</feature>
<dbReference type="KEGG" id="vg:23301187"/>
<dbReference type="OrthoDB" id="3474at10239"/>
<keyword evidence="3" id="KW-1185">Reference proteome</keyword>
<reference evidence="2 3" key="1">
    <citation type="submission" date="2012-08" db="EMBL/GenBank/DDBJ databases">
        <title>Selection and characterization of a candidate therapeutic bacteriophage that lyses the German Escherichia coli O104:H4 outbreak strain.</title>
        <authorList>
            <person name="Merabishvilli M."/>
            <person name="De Vos D."/>
            <person name="Verbeken G."/>
            <person name="Kropinski A."/>
            <person name="Vandenheuvel D."/>
            <person name="Lavigne R."/>
            <person name="Wattiau P."/>
            <person name="Mast J."/>
            <person name="Ragimbeau C."/>
            <person name="Mossong J."/>
            <person name="Scheres J."/>
            <person name="Chanishvili N."/>
            <person name="Vaneechoutte M."/>
            <person name="Pirnay J.P."/>
        </authorList>
    </citation>
    <scope>NUCLEOTIDE SEQUENCE [LARGE SCALE GENOMIC DNA]</scope>
</reference>
<gene>
    <name evidence="2" type="ORF">BN201_0148</name>
</gene>
<sequence length="466" mass="49771">MANNTINHVKDDAQYVKFNPVNDWPQSITNVQAALAAINGFAVNGLPDATEDTAGIAAIATQEEVNDGTVDNKIVTPKTLAVKMSRPDATKEVKGITRFATMEESLQESNENMAIGPDTLNHYFTTKKASESVQGTIKICSLEAAKIGSDDTMAVTPKKMHTAIAQIVPGLIPDQNTATESAQGLVQLATSAQVLQGQIREGFAISPYAFANARANENQAGTVKIASQSQMNAGSDDTVVVSAKKFASTKATTSQYGIVKLRDTVGSEANAALSANAKVLPSTGGTVSGNVYKGSNSDGNQFVTKNELANHAMPIGGIILSGFNADRGDFLICNGRSLNKNQYPQLFSAIGYTFGGSGDNFNLPDMRGLVARGCDHGRNLDPGRRFGSYQEDAMQRITGKFPVADRWRGWYGGAFTAQRGQWSTNYKNGGGDDWGTTVNFDSGRSVRTANETRVKSLALNYIIRVR</sequence>
<dbReference type="InterPro" id="IPR037053">
    <property type="entry name" value="Phage_tail_collar_dom_sf"/>
</dbReference>
<protein>
    <submittedName>
        <fullName evidence="2">Putative short tail fibers</fullName>
    </submittedName>
</protein>
<dbReference type="InterPro" id="IPR011083">
    <property type="entry name" value="Phage_tail_collar_dom"/>
</dbReference>
<accession>A0A0B7MS06</accession>
<dbReference type="Gene3D" id="3.90.1340.10">
    <property type="entry name" value="Phage tail collar domain"/>
    <property type="match status" value="1"/>
</dbReference>
<dbReference type="GeneID" id="23301187"/>
<dbReference type="EMBL" id="HE978309">
    <property type="protein sequence ID" value="CEO90751.1"/>
    <property type="molecule type" value="Genomic_DNA"/>
</dbReference>
<evidence type="ECO:0000259" key="1">
    <source>
        <dbReference type="Pfam" id="PF07484"/>
    </source>
</evidence>
<dbReference type="SUPFAM" id="SSF88874">
    <property type="entry name" value="Receptor-binding domain of short tail fibre protein gp12"/>
    <property type="match status" value="1"/>
</dbReference>
<dbReference type="Proteomes" id="UP000203896">
    <property type="component" value="Segment"/>
</dbReference>
<evidence type="ECO:0000313" key="2">
    <source>
        <dbReference type="EMBL" id="CEO90751.1"/>
    </source>
</evidence>
<dbReference type="Pfam" id="PF07484">
    <property type="entry name" value="Collar"/>
    <property type="match status" value="1"/>
</dbReference>
<name>A0A0B7MS06_9CAUD</name>